<sequence length="108" mass="12278">MERAHRGGAQPPLRRLQERHRRPPRLLAHHFLHRSEGGVPRQRRPCCRLQLSLICKLLDSKLIPFATSGDSRNHSCLCKLFSSLSKDNGNWNPHALGNGERNGVDTIE</sequence>
<organism evidence="1 2">
    <name type="scientific">Rhododendron molle</name>
    <name type="common">Chinese azalea</name>
    <name type="synonym">Azalea mollis</name>
    <dbReference type="NCBI Taxonomy" id="49168"/>
    <lineage>
        <taxon>Eukaryota</taxon>
        <taxon>Viridiplantae</taxon>
        <taxon>Streptophyta</taxon>
        <taxon>Embryophyta</taxon>
        <taxon>Tracheophyta</taxon>
        <taxon>Spermatophyta</taxon>
        <taxon>Magnoliopsida</taxon>
        <taxon>eudicotyledons</taxon>
        <taxon>Gunneridae</taxon>
        <taxon>Pentapetalae</taxon>
        <taxon>asterids</taxon>
        <taxon>Ericales</taxon>
        <taxon>Ericaceae</taxon>
        <taxon>Ericoideae</taxon>
        <taxon>Rhodoreae</taxon>
        <taxon>Rhododendron</taxon>
    </lineage>
</organism>
<accession>A0ACC0LN22</accession>
<evidence type="ECO:0000313" key="2">
    <source>
        <dbReference type="Proteomes" id="UP001062846"/>
    </source>
</evidence>
<protein>
    <submittedName>
        <fullName evidence="1">Uncharacterized protein</fullName>
    </submittedName>
</protein>
<evidence type="ECO:0000313" key="1">
    <source>
        <dbReference type="EMBL" id="KAI8529936.1"/>
    </source>
</evidence>
<proteinExistence type="predicted"/>
<name>A0ACC0LN22_RHOML</name>
<keyword evidence="2" id="KW-1185">Reference proteome</keyword>
<dbReference type="Proteomes" id="UP001062846">
    <property type="component" value="Chromosome 11"/>
</dbReference>
<gene>
    <name evidence="1" type="ORF">RHMOL_Rhmol11G0014300</name>
</gene>
<dbReference type="EMBL" id="CM046398">
    <property type="protein sequence ID" value="KAI8529936.1"/>
    <property type="molecule type" value="Genomic_DNA"/>
</dbReference>
<reference evidence="1" key="1">
    <citation type="submission" date="2022-02" db="EMBL/GenBank/DDBJ databases">
        <title>Plant Genome Project.</title>
        <authorList>
            <person name="Zhang R.-G."/>
        </authorList>
    </citation>
    <scope>NUCLEOTIDE SEQUENCE</scope>
    <source>
        <strain evidence="1">AT1</strain>
    </source>
</reference>
<comment type="caution">
    <text evidence="1">The sequence shown here is derived from an EMBL/GenBank/DDBJ whole genome shotgun (WGS) entry which is preliminary data.</text>
</comment>